<evidence type="ECO:0000256" key="2">
    <source>
        <dbReference type="SAM" id="Phobius"/>
    </source>
</evidence>
<dbReference type="PANTHER" id="PTHR16861">
    <property type="entry name" value="GLYCOPROTEIN 38"/>
    <property type="match status" value="1"/>
</dbReference>
<feature type="compositionally biased region" description="Low complexity" evidence="1">
    <location>
        <begin position="167"/>
        <end position="249"/>
    </location>
</feature>
<accession>A0AAE0TZ15</accession>
<proteinExistence type="predicted"/>
<feature type="compositionally biased region" description="Polar residues" evidence="1">
    <location>
        <begin position="307"/>
        <end position="317"/>
    </location>
</feature>
<sequence>MSGPNIFVSNGTCYTAPGKELDKSFIPCGNAAFGHKTCCGGGDNCLADGSCFGVHGSGYGSYLTYMAGCTDSEYKDASCPNKHIDQPWVALTLCKANDGVWAVCSQIGNPSTLQPGASCSCTSAATATVAFTDANVLTSSCSLPQSTGQSIQFFTGHIPTSPPPPAATTAPGASPSTGSSPGSATAPPQTGSPPSSSGPAAGTTAPPTSGGSIPISSSPQQSGTSSPSSNDNNNNNNNSSDPSSGGLSSSAKAGIIGGVVGGVILLAALAVLFFLRRRRQRPSGSASGKLETGASGGKKQKKHQQRFSDISTPTNASEADGQAVSEADGKAARPWSMRSELEGSQVSSNMSEHQQRLSSSSGGDAHGWRPRKSGELSPVAELPG</sequence>
<feature type="region of interest" description="Disordered" evidence="1">
    <location>
        <begin position="153"/>
        <end position="249"/>
    </location>
</feature>
<evidence type="ECO:0000256" key="1">
    <source>
        <dbReference type="SAM" id="MobiDB-lite"/>
    </source>
</evidence>
<dbReference type="AlphaFoldDB" id="A0AAE0TZ15"/>
<dbReference type="EMBL" id="JAULSW010000004">
    <property type="protein sequence ID" value="KAK3384878.1"/>
    <property type="molecule type" value="Genomic_DNA"/>
</dbReference>
<evidence type="ECO:0000313" key="4">
    <source>
        <dbReference type="Proteomes" id="UP001285441"/>
    </source>
</evidence>
<evidence type="ECO:0000313" key="3">
    <source>
        <dbReference type="EMBL" id="KAK3384878.1"/>
    </source>
</evidence>
<dbReference type="PANTHER" id="PTHR16861:SF4">
    <property type="entry name" value="SH3 DOMAIN PROTEIN (AFU_ORTHOLOGUE AFUA_1G13610)"/>
    <property type="match status" value="1"/>
</dbReference>
<comment type="caution">
    <text evidence="3">The sequence shown here is derived from an EMBL/GenBank/DDBJ whole genome shotgun (WGS) entry which is preliminary data.</text>
</comment>
<organism evidence="3 4">
    <name type="scientific">Podospora didyma</name>
    <dbReference type="NCBI Taxonomy" id="330526"/>
    <lineage>
        <taxon>Eukaryota</taxon>
        <taxon>Fungi</taxon>
        <taxon>Dikarya</taxon>
        <taxon>Ascomycota</taxon>
        <taxon>Pezizomycotina</taxon>
        <taxon>Sordariomycetes</taxon>
        <taxon>Sordariomycetidae</taxon>
        <taxon>Sordariales</taxon>
        <taxon>Podosporaceae</taxon>
        <taxon>Podospora</taxon>
    </lineage>
</organism>
<feature type="region of interest" description="Disordered" evidence="1">
    <location>
        <begin position="280"/>
        <end position="384"/>
    </location>
</feature>
<dbReference type="Proteomes" id="UP001285441">
    <property type="component" value="Unassembled WGS sequence"/>
</dbReference>
<protein>
    <submittedName>
        <fullName evidence="3">Uncharacterized protein</fullName>
    </submittedName>
</protein>
<name>A0AAE0TZ15_9PEZI</name>
<reference evidence="3" key="1">
    <citation type="journal article" date="2023" name="Mol. Phylogenet. Evol.">
        <title>Genome-scale phylogeny and comparative genomics of the fungal order Sordariales.</title>
        <authorList>
            <person name="Hensen N."/>
            <person name="Bonometti L."/>
            <person name="Westerberg I."/>
            <person name="Brannstrom I.O."/>
            <person name="Guillou S."/>
            <person name="Cros-Aarteil S."/>
            <person name="Calhoun S."/>
            <person name="Haridas S."/>
            <person name="Kuo A."/>
            <person name="Mondo S."/>
            <person name="Pangilinan J."/>
            <person name="Riley R."/>
            <person name="LaButti K."/>
            <person name="Andreopoulos B."/>
            <person name="Lipzen A."/>
            <person name="Chen C."/>
            <person name="Yan M."/>
            <person name="Daum C."/>
            <person name="Ng V."/>
            <person name="Clum A."/>
            <person name="Steindorff A."/>
            <person name="Ohm R.A."/>
            <person name="Martin F."/>
            <person name="Silar P."/>
            <person name="Natvig D.O."/>
            <person name="Lalanne C."/>
            <person name="Gautier V."/>
            <person name="Ament-Velasquez S.L."/>
            <person name="Kruys A."/>
            <person name="Hutchinson M.I."/>
            <person name="Powell A.J."/>
            <person name="Barry K."/>
            <person name="Miller A.N."/>
            <person name="Grigoriev I.V."/>
            <person name="Debuchy R."/>
            <person name="Gladieux P."/>
            <person name="Hiltunen Thoren M."/>
            <person name="Johannesson H."/>
        </authorList>
    </citation>
    <scope>NUCLEOTIDE SEQUENCE</scope>
    <source>
        <strain evidence="3">CBS 232.78</strain>
    </source>
</reference>
<feature type="transmembrane region" description="Helical" evidence="2">
    <location>
        <begin position="253"/>
        <end position="275"/>
    </location>
</feature>
<keyword evidence="2" id="KW-0472">Membrane</keyword>
<keyword evidence="2" id="KW-1133">Transmembrane helix</keyword>
<feature type="compositionally biased region" description="Polar residues" evidence="1">
    <location>
        <begin position="342"/>
        <end position="362"/>
    </location>
</feature>
<keyword evidence="4" id="KW-1185">Reference proteome</keyword>
<gene>
    <name evidence="3" type="ORF">B0H63DRAFT_559599</name>
</gene>
<reference evidence="3" key="2">
    <citation type="submission" date="2023-06" db="EMBL/GenBank/DDBJ databases">
        <authorList>
            <consortium name="Lawrence Berkeley National Laboratory"/>
            <person name="Haridas S."/>
            <person name="Hensen N."/>
            <person name="Bonometti L."/>
            <person name="Westerberg I."/>
            <person name="Brannstrom I.O."/>
            <person name="Guillou S."/>
            <person name="Cros-Aarteil S."/>
            <person name="Calhoun S."/>
            <person name="Kuo A."/>
            <person name="Mondo S."/>
            <person name="Pangilinan J."/>
            <person name="Riley R."/>
            <person name="LaButti K."/>
            <person name="Andreopoulos B."/>
            <person name="Lipzen A."/>
            <person name="Chen C."/>
            <person name="Yanf M."/>
            <person name="Daum C."/>
            <person name="Ng V."/>
            <person name="Clum A."/>
            <person name="Steindorff A."/>
            <person name="Ohm R."/>
            <person name="Martin F."/>
            <person name="Silar P."/>
            <person name="Natvig D."/>
            <person name="Lalanne C."/>
            <person name="Gautier V."/>
            <person name="Ament-velasquez S.L."/>
            <person name="Kruys A."/>
            <person name="Hutchinson M.I."/>
            <person name="Powell A.J."/>
            <person name="Barry K."/>
            <person name="Miller A.N."/>
            <person name="Grigoriev I.V."/>
            <person name="Debuchy R."/>
            <person name="Gladieux P."/>
            <person name="Thoren M.H."/>
            <person name="Johannesson H."/>
        </authorList>
    </citation>
    <scope>NUCLEOTIDE SEQUENCE</scope>
    <source>
        <strain evidence="3">CBS 232.78</strain>
    </source>
</reference>
<keyword evidence="2" id="KW-0812">Transmembrane</keyword>